<gene>
    <name evidence="1" type="ORF">AK812_SmicGene29338</name>
</gene>
<evidence type="ECO:0000313" key="1">
    <source>
        <dbReference type="EMBL" id="OLP89226.1"/>
    </source>
</evidence>
<proteinExistence type="predicted"/>
<keyword evidence="2" id="KW-1185">Reference proteome</keyword>
<protein>
    <submittedName>
        <fullName evidence="1">Uncharacterized protein</fullName>
    </submittedName>
</protein>
<name>A0A1Q9D248_SYMMI</name>
<accession>A0A1Q9D248</accession>
<sequence length="72" mass="7695">MMLITVTPATTITQIWGTQVLPASGSNVSGAASLTSGCPVQRTQENIKAMYRKQDRLAIVPVFVLQYGAEAL</sequence>
<dbReference type="EMBL" id="LSRX01000772">
    <property type="protein sequence ID" value="OLP89226.1"/>
    <property type="molecule type" value="Genomic_DNA"/>
</dbReference>
<reference evidence="1 2" key="1">
    <citation type="submission" date="2016-02" db="EMBL/GenBank/DDBJ databases">
        <title>Genome analysis of coral dinoflagellate symbionts highlights evolutionary adaptations to a symbiotic lifestyle.</title>
        <authorList>
            <person name="Aranda M."/>
            <person name="Li Y."/>
            <person name="Liew Y.J."/>
            <person name="Baumgarten S."/>
            <person name="Simakov O."/>
            <person name="Wilson M."/>
            <person name="Piel J."/>
            <person name="Ashoor H."/>
            <person name="Bougouffa S."/>
            <person name="Bajic V.B."/>
            <person name="Ryu T."/>
            <person name="Ravasi T."/>
            <person name="Bayer T."/>
            <person name="Micklem G."/>
            <person name="Kim H."/>
            <person name="Bhak J."/>
            <person name="Lajeunesse T.C."/>
            <person name="Voolstra C.R."/>
        </authorList>
    </citation>
    <scope>NUCLEOTIDE SEQUENCE [LARGE SCALE GENOMIC DNA]</scope>
    <source>
        <strain evidence="1 2">CCMP2467</strain>
    </source>
</reference>
<dbReference type="AlphaFoldDB" id="A0A1Q9D248"/>
<evidence type="ECO:0000313" key="2">
    <source>
        <dbReference type="Proteomes" id="UP000186817"/>
    </source>
</evidence>
<dbReference type="Proteomes" id="UP000186817">
    <property type="component" value="Unassembled WGS sequence"/>
</dbReference>
<comment type="caution">
    <text evidence="1">The sequence shown here is derived from an EMBL/GenBank/DDBJ whole genome shotgun (WGS) entry which is preliminary data.</text>
</comment>
<organism evidence="1 2">
    <name type="scientific">Symbiodinium microadriaticum</name>
    <name type="common">Dinoflagellate</name>
    <name type="synonym">Zooxanthella microadriatica</name>
    <dbReference type="NCBI Taxonomy" id="2951"/>
    <lineage>
        <taxon>Eukaryota</taxon>
        <taxon>Sar</taxon>
        <taxon>Alveolata</taxon>
        <taxon>Dinophyceae</taxon>
        <taxon>Suessiales</taxon>
        <taxon>Symbiodiniaceae</taxon>
        <taxon>Symbiodinium</taxon>
    </lineage>
</organism>